<dbReference type="Proteomes" id="UP000184304">
    <property type="component" value="Unassembled WGS sequence"/>
</dbReference>
<dbReference type="AlphaFoldDB" id="A0A1L9N8R9"/>
<dbReference type="EMBL" id="KV878198">
    <property type="protein sequence ID" value="OJI85484.1"/>
    <property type="molecule type" value="Genomic_DNA"/>
</dbReference>
<keyword evidence="2" id="KW-1133">Transmembrane helix</keyword>
<keyword evidence="2" id="KW-0472">Membrane</keyword>
<keyword evidence="2" id="KW-0812">Transmembrane</keyword>
<organism evidence="3 4">
    <name type="scientific">Aspergillus tubingensis (strain CBS 134.48)</name>
    <dbReference type="NCBI Taxonomy" id="767770"/>
    <lineage>
        <taxon>Eukaryota</taxon>
        <taxon>Fungi</taxon>
        <taxon>Dikarya</taxon>
        <taxon>Ascomycota</taxon>
        <taxon>Pezizomycotina</taxon>
        <taxon>Eurotiomycetes</taxon>
        <taxon>Eurotiomycetidae</taxon>
        <taxon>Eurotiales</taxon>
        <taxon>Aspergillaceae</taxon>
        <taxon>Aspergillus</taxon>
        <taxon>Aspergillus subgen. Circumdati</taxon>
    </lineage>
</organism>
<gene>
    <name evidence="3" type="ORF">ASPTUDRAFT_580802</name>
</gene>
<evidence type="ECO:0000256" key="2">
    <source>
        <dbReference type="SAM" id="Phobius"/>
    </source>
</evidence>
<feature type="region of interest" description="Disordered" evidence="1">
    <location>
        <begin position="45"/>
        <end position="66"/>
    </location>
</feature>
<dbReference type="VEuPathDB" id="FungiDB:ASPTUDRAFT_580802"/>
<name>A0A1L9N8R9_ASPTC</name>
<evidence type="ECO:0000256" key="1">
    <source>
        <dbReference type="SAM" id="MobiDB-lite"/>
    </source>
</evidence>
<keyword evidence="4" id="KW-1185">Reference proteome</keyword>
<protein>
    <submittedName>
        <fullName evidence="3">Uncharacterized protein</fullName>
    </submittedName>
</protein>
<proteinExistence type="predicted"/>
<accession>A0A1L9N8R9</accession>
<feature type="compositionally biased region" description="Basic residues" evidence="1">
    <location>
        <begin position="45"/>
        <end position="56"/>
    </location>
</feature>
<evidence type="ECO:0000313" key="3">
    <source>
        <dbReference type="EMBL" id="OJI85484.1"/>
    </source>
</evidence>
<reference evidence="4" key="1">
    <citation type="journal article" date="2017" name="Genome Biol.">
        <title>Comparative genomics reveals high biological diversity and specific adaptations in the industrially and medically important fungal genus Aspergillus.</title>
        <authorList>
            <person name="de Vries R.P."/>
            <person name="Riley R."/>
            <person name="Wiebenga A."/>
            <person name="Aguilar-Osorio G."/>
            <person name="Amillis S."/>
            <person name="Uchima C.A."/>
            <person name="Anderluh G."/>
            <person name="Asadollahi M."/>
            <person name="Askin M."/>
            <person name="Barry K."/>
            <person name="Battaglia E."/>
            <person name="Bayram O."/>
            <person name="Benocci T."/>
            <person name="Braus-Stromeyer S.A."/>
            <person name="Caldana C."/>
            <person name="Canovas D."/>
            <person name="Cerqueira G.C."/>
            <person name="Chen F."/>
            <person name="Chen W."/>
            <person name="Choi C."/>
            <person name="Clum A."/>
            <person name="Dos Santos R.A."/>
            <person name="Damasio A.R."/>
            <person name="Diallinas G."/>
            <person name="Emri T."/>
            <person name="Fekete E."/>
            <person name="Flipphi M."/>
            <person name="Freyberg S."/>
            <person name="Gallo A."/>
            <person name="Gournas C."/>
            <person name="Habgood R."/>
            <person name="Hainaut M."/>
            <person name="Harispe M.L."/>
            <person name="Henrissat B."/>
            <person name="Hilden K.S."/>
            <person name="Hope R."/>
            <person name="Hossain A."/>
            <person name="Karabika E."/>
            <person name="Karaffa L."/>
            <person name="Karanyi Z."/>
            <person name="Krasevec N."/>
            <person name="Kuo A."/>
            <person name="Kusch H."/>
            <person name="LaButti K."/>
            <person name="Lagendijk E.L."/>
            <person name="Lapidus A."/>
            <person name="Levasseur A."/>
            <person name="Lindquist E."/>
            <person name="Lipzen A."/>
            <person name="Logrieco A.F."/>
            <person name="MacCabe A."/>
            <person name="Maekelae M.R."/>
            <person name="Malavazi I."/>
            <person name="Melin P."/>
            <person name="Meyer V."/>
            <person name="Mielnichuk N."/>
            <person name="Miskei M."/>
            <person name="Molnar A.P."/>
            <person name="Mule G."/>
            <person name="Ngan C.Y."/>
            <person name="Orejas M."/>
            <person name="Orosz E."/>
            <person name="Ouedraogo J.P."/>
            <person name="Overkamp K.M."/>
            <person name="Park H.-S."/>
            <person name="Perrone G."/>
            <person name="Piumi F."/>
            <person name="Punt P.J."/>
            <person name="Ram A.F."/>
            <person name="Ramon A."/>
            <person name="Rauscher S."/>
            <person name="Record E."/>
            <person name="Riano-Pachon D.M."/>
            <person name="Robert V."/>
            <person name="Roehrig J."/>
            <person name="Ruller R."/>
            <person name="Salamov A."/>
            <person name="Salih N.S."/>
            <person name="Samson R.A."/>
            <person name="Sandor E."/>
            <person name="Sanguinetti M."/>
            <person name="Schuetze T."/>
            <person name="Sepcic K."/>
            <person name="Shelest E."/>
            <person name="Sherlock G."/>
            <person name="Sophianopoulou V."/>
            <person name="Squina F.M."/>
            <person name="Sun H."/>
            <person name="Susca A."/>
            <person name="Todd R.B."/>
            <person name="Tsang A."/>
            <person name="Unkles S.E."/>
            <person name="van de Wiele N."/>
            <person name="van Rossen-Uffink D."/>
            <person name="Oliveira J.V."/>
            <person name="Vesth T.C."/>
            <person name="Visser J."/>
            <person name="Yu J.-H."/>
            <person name="Zhou M."/>
            <person name="Andersen M.R."/>
            <person name="Archer D.B."/>
            <person name="Baker S.E."/>
            <person name="Benoit I."/>
            <person name="Brakhage A.A."/>
            <person name="Braus G.H."/>
            <person name="Fischer R."/>
            <person name="Frisvad J.C."/>
            <person name="Goldman G.H."/>
            <person name="Houbraken J."/>
            <person name="Oakley B."/>
            <person name="Pocsi I."/>
            <person name="Scazzocchio C."/>
            <person name="Seiboth B."/>
            <person name="vanKuyk P.A."/>
            <person name="Wortman J."/>
            <person name="Dyer P.S."/>
            <person name="Grigoriev I.V."/>
        </authorList>
    </citation>
    <scope>NUCLEOTIDE SEQUENCE [LARGE SCALE GENOMIC DNA]</scope>
    <source>
        <strain evidence="4">CBS 134.48</strain>
    </source>
</reference>
<evidence type="ECO:0000313" key="4">
    <source>
        <dbReference type="Proteomes" id="UP000184304"/>
    </source>
</evidence>
<feature type="transmembrane region" description="Helical" evidence="2">
    <location>
        <begin position="93"/>
        <end position="114"/>
    </location>
</feature>
<sequence>MGPLSHSDDRHFKFAYRFQGQLDTNESYEDHNIVKFLVYNGGKKKRNVQKKKKKKEKEKEQVKKNTIRKKRKQDRIIVCHNSLTVLGRVSRRLQIFSTLHFFFFFSALVASSCAGRKTDLLRLSCIPRIES</sequence>